<sequence length="127" mass="15417">MRLEMPKENDEVKIKSYKVILERLRFKAKEFITKEMLTSVNVEFLESHFNDGISFNWHAAIAGQNLRTIRYPKDWWQAFKERWFPEKFKERWPIEYKIIDIYALYPSIAMPDKFTGIHIQETLSNQK</sequence>
<dbReference type="EMBL" id="BARU01003429">
    <property type="protein sequence ID" value="GAH23701.1"/>
    <property type="molecule type" value="Genomic_DNA"/>
</dbReference>
<evidence type="ECO:0000313" key="1">
    <source>
        <dbReference type="EMBL" id="GAH23701.1"/>
    </source>
</evidence>
<proteinExistence type="predicted"/>
<dbReference type="AlphaFoldDB" id="X1DRR5"/>
<name>X1DRR5_9ZZZZ</name>
<organism evidence="1">
    <name type="scientific">marine sediment metagenome</name>
    <dbReference type="NCBI Taxonomy" id="412755"/>
    <lineage>
        <taxon>unclassified sequences</taxon>
        <taxon>metagenomes</taxon>
        <taxon>ecological metagenomes</taxon>
    </lineage>
</organism>
<protein>
    <submittedName>
        <fullName evidence="1">Uncharacterized protein</fullName>
    </submittedName>
</protein>
<reference evidence="1" key="1">
    <citation type="journal article" date="2014" name="Front. Microbiol.">
        <title>High frequency of phylogenetically diverse reductive dehalogenase-homologous genes in deep subseafloor sedimentary metagenomes.</title>
        <authorList>
            <person name="Kawai M."/>
            <person name="Futagami T."/>
            <person name="Toyoda A."/>
            <person name="Takaki Y."/>
            <person name="Nishi S."/>
            <person name="Hori S."/>
            <person name="Arai W."/>
            <person name="Tsubouchi T."/>
            <person name="Morono Y."/>
            <person name="Uchiyama I."/>
            <person name="Ito T."/>
            <person name="Fujiyama A."/>
            <person name="Inagaki F."/>
            <person name="Takami H."/>
        </authorList>
    </citation>
    <scope>NUCLEOTIDE SEQUENCE</scope>
    <source>
        <strain evidence="1">Expedition CK06-06</strain>
    </source>
</reference>
<comment type="caution">
    <text evidence="1">The sequence shown here is derived from an EMBL/GenBank/DDBJ whole genome shotgun (WGS) entry which is preliminary data.</text>
</comment>
<accession>X1DRR5</accession>
<gene>
    <name evidence="1" type="ORF">S03H2_07424</name>
</gene>